<evidence type="ECO:0000256" key="2">
    <source>
        <dbReference type="ARBA" id="ARBA00010835"/>
    </source>
</evidence>
<reference evidence="9" key="1">
    <citation type="journal article" date="2023" name="J. Hazard. Mater.">
        <title>Anaerobic biodegradation of pyrene and benzo[a]pyrene by a new sulfate-reducing Desulforamulus aquiferis strain DSA.</title>
        <authorList>
            <person name="Zhang Z."/>
            <person name="Sun J."/>
            <person name="Gong X."/>
            <person name="Wang C."/>
            <person name="Wang H."/>
        </authorList>
    </citation>
    <scope>NUCLEOTIDE SEQUENCE</scope>
    <source>
        <strain evidence="9">DSA</strain>
    </source>
</reference>
<evidence type="ECO:0000259" key="8">
    <source>
        <dbReference type="PROSITE" id="PS00745"/>
    </source>
</evidence>
<evidence type="ECO:0000256" key="7">
    <source>
        <dbReference type="SAM" id="Coils"/>
    </source>
</evidence>
<dbReference type="GO" id="GO:0005737">
    <property type="term" value="C:cytoplasm"/>
    <property type="evidence" value="ECO:0007669"/>
    <property type="project" value="UniProtKB-SubCell"/>
</dbReference>
<dbReference type="FunFam" id="3.30.160.20:FF:000010">
    <property type="entry name" value="Peptide chain release factor 2"/>
    <property type="match status" value="1"/>
</dbReference>
<dbReference type="PANTHER" id="PTHR43116">
    <property type="entry name" value="PEPTIDE CHAIN RELEASE FACTOR 2"/>
    <property type="match status" value="1"/>
</dbReference>
<evidence type="ECO:0000256" key="3">
    <source>
        <dbReference type="ARBA" id="ARBA00019192"/>
    </source>
</evidence>
<dbReference type="InterPro" id="IPR004374">
    <property type="entry name" value="PrfB"/>
</dbReference>
<keyword evidence="4 6" id="KW-0488">Methylation</keyword>
<comment type="PTM">
    <text evidence="6">Methylated by PrmC. Methylation increases the termination efficiency of RF2.</text>
</comment>
<protein>
    <recommendedName>
        <fullName evidence="3 6">Peptide chain release factor 2</fullName>
        <shortName evidence="6">RF-2</shortName>
    </recommendedName>
</protein>
<dbReference type="Gene3D" id="1.20.58.410">
    <property type="entry name" value="Release factor"/>
    <property type="match status" value="1"/>
</dbReference>
<evidence type="ECO:0000256" key="5">
    <source>
        <dbReference type="ARBA" id="ARBA00022917"/>
    </source>
</evidence>
<sequence>MKVLVYAEVRRELERLEKLVRDLRVSLDIDEQEVEIGKLEHEMMGQGFWDDVERSQKVNQRLAGLKERVGTFTGLESAYQDLAVMLELCEGEKDPLLEDELTSGLAELAKRVDEMELEVLLAGPYDRADAILAIHPGAGGTESQDWAQMLLRMYTRYCENQNYKVELLDLLPGDEAGIKSATFQVSGPNAYGYLRSEKGVHRLVRISPFDTAGRRHTSFASVDVLPVVDEEVAVDIKTEDLKIDTYRSGGAGGQHVNKTDSAVRITHLPTGIVVACQNERSQIYNRAAAMKLLKAKLIDLELRKKEEELSAIRGEQKEIAWGSQIRSYVFHPYNLVKDHRTGVEKGNVHAVMDGDIGEFIAAYLKDKAGTTQRE</sequence>
<dbReference type="HAMAP" id="MF_00094">
    <property type="entry name" value="Rel_fac_2"/>
    <property type="match status" value="1"/>
</dbReference>
<gene>
    <name evidence="6 9" type="primary">prfB</name>
    <name evidence="9" type="ORF">P6N53_12000</name>
</gene>
<dbReference type="EMBL" id="JARPTC010000017">
    <property type="protein sequence ID" value="MDO7787944.1"/>
    <property type="molecule type" value="Genomic_DNA"/>
</dbReference>
<accession>A0AAW7ZF60</accession>
<comment type="subcellular location">
    <subcellularLocation>
        <location evidence="6">Cytoplasm</location>
    </subcellularLocation>
</comment>
<dbReference type="SMART" id="SM00937">
    <property type="entry name" value="PCRF"/>
    <property type="match status" value="1"/>
</dbReference>
<keyword evidence="6" id="KW-0963">Cytoplasm</keyword>
<feature type="domain" description="Prokaryotic-type class I peptide chain release factors" evidence="8">
    <location>
        <begin position="247"/>
        <end position="263"/>
    </location>
</feature>
<feature type="modified residue" description="N5-methylglutamine" evidence="6">
    <location>
        <position position="254"/>
    </location>
</feature>
<evidence type="ECO:0000313" key="10">
    <source>
        <dbReference type="Proteomes" id="UP001172911"/>
    </source>
</evidence>
<keyword evidence="10" id="KW-1185">Reference proteome</keyword>
<reference evidence="9" key="2">
    <citation type="submission" date="2023-03" db="EMBL/GenBank/DDBJ databases">
        <authorList>
            <person name="Zhang Z."/>
        </authorList>
    </citation>
    <scope>NUCLEOTIDE SEQUENCE</scope>
    <source>
        <strain evidence="9">DSA</strain>
    </source>
</reference>
<feature type="coiled-coil region" evidence="7">
    <location>
        <begin position="6"/>
        <end position="33"/>
    </location>
</feature>
<comment type="function">
    <text evidence="1 6">Peptide chain release factor 2 directs the termination of translation in response to the peptide chain termination codons UGA and UAA.</text>
</comment>
<dbReference type="InterPro" id="IPR005139">
    <property type="entry name" value="PCRF"/>
</dbReference>
<dbReference type="RefSeq" id="WP_304543424.1">
    <property type="nucleotide sequence ID" value="NZ_JARPTC010000017.1"/>
</dbReference>
<dbReference type="InterPro" id="IPR000352">
    <property type="entry name" value="Pep_chain_release_fac_I"/>
</dbReference>
<dbReference type="AlphaFoldDB" id="A0AAW7ZF60"/>
<dbReference type="PANTHER" id="PTHR43116:SF3">
    <property type="entry name" value="CLASS I PEPTIDE CHAIN RELEASE FACTOR"/>
    <property type="match status" value="1"/>
</dbReference>
<dbReference type="PROSITE" id="PS00745">
    <property type="entry name" value="RF_PROK_I"/>
    <property type="match status" value="1"/>
</dbReference>
<dbReference type="InterPro" id="IPR045853">
    <property type="entry name" value="Pep_chain_release_fac_I_sf"/>
</dbReference>
<dbReference type="SUPFAM" id="SSF75620">
    <property type="entry name" value="Release factor"/>
    <property type="match status" value="1"/>
</dbReference>
<proteinExistence type="inferred from homology"/>
<dbReference type="Gene3D" id="3.30.160.20">
    <property type="match status" value="1"/>
</dbReference>
<dbReference type="Pfam" id="PF03462">
    <property type="entry name" value="PCRF"/>
    <property type="match status" value="1"/>
</dbReference>
<evidence type="ECO:0000256" key="4">
    <source>
        <dbReference type="ARBA" id="ARBA00022481"/>
    </source>
</evidence>
<evidence type="ECO:0000256" key="1">
    <source>
        <dbReference type="ARBA" id="ARBA00002613"/>
    </source>
</evidence>
<evidence type="ECO:0000313" key="9">
    <source>
        <dbReference type="EMBL" id="MDO7787944.1"/>
    </source>
</evidence>
<dbReference type="NCBIfam" id="TIGR00020">
    <property type="entry name" value="prfB"/>
    <property type="match status" value="1"/>
</dbReference>
<dbReference type="Gene3D" id="3.30.70.1660">
    <property type="match status" value="1"/>
</dbReference>
<organism evidence="9 10">
    <name type="scientific">Desulforamulus aquiferis</name>
    <dbReference type="NCBI Taxonomy" id="1397668"/>
    <lineage>
        <taxon>Bacteria</taxon>
        <taxon>Bacillati</taxon>
        <taxon>Bacillota</taxon>
        <taxon>Clostridia</taxon>
        <taxon>Eubacteriales</taxon>
        <taxon>Peptococcaceae</taxon>
        <taxon>Desulforamulus</taxon>
    </lineage>
</organism>
<dbReference type="GO" id="GO:0016149">
    <property type="term" value="F:translation release factor activity, codon specific"/>
    <property type="evidence" value="ECO:0007669"/>
    <property type="project" value="UniProtKB-UniRule"/>
</dbReference>
<keyword evidence="7" id="KW-0175">Coiled coil</keyword>
<dbReference type="Proteomes" id="UP001172911">
    <property type="component" value="Unassembled WGS sequence"/>
</dbReference>
<comment type="caution">
    <text evidence="9">The sequence shown here is derived from an EMBL/GenBank/DDBJ whole genome shotgun (WGS) entry which is preliminary data.</text>
</comment>
<evidence type="ECO:0000256" key="6">
    <source>
        <dbReference type="HAMAP-Rule" id="MF_00094"/>
    </source>
</evidence>
<name>A0AAW7ZF60_9FIRM</name>
<comment type="similarity">
    <text evidence="2 6">Belongs to the prokaryotic/mitochondrial release factor family.</text>
</comment>
<keyword evidence="5 6" id="KW-0648">Protein biosynthesis</keyword>
<dbReference type="Pfam" id="PF00472">
    <property type="entry name" value="RF-1"/>
    <property type="match status" value="1"/>
</dbReference>